<dbReference type="Proteomes" id="UP001145069">
    <property type="component" value="Unassembled WGS sequence"/>
</dbReference>
<comment type="caution">
    <text evidence="5">The sequence shown here is derived from an EMBL/GenBank/DDBJ whole genome shotgun (WGS) entry which is preliminary data.</text>
</comment>
<gene>
    <name evidence="5" type="ORF">NC799_14220</name>
</gene>
<protein>
    <submittedName>
        <fullName evidence="5">TetR/AcrR family transcriptional regulator C-terminal domain-containing protein</fullName>
    </submittedName>
</protein>
<organism evidence="5 6">
    <name type="scientific">Aquibacillus salsiterrae</name>
    <dbReference type="NCBI Taxonomy" id="2950439"/>
    <lineage>
        <taxon>Bacteria</taxon>
        <taxon>Bacillati</taxon>
        <taxon>Bacillota</taxon>
        <taxon>Bacilli</taxon>
        <taxon>Bacillales</taxon>
        <taxon>Bacillaceae</taxon>
        <taxon>Aquibacillus</taxon>
    </lineage>
</organism>
<name>A0A9X4AFV3_9BACI</name>
<dbReference type="PROSITE" id="PS50977">
    <property type="entry name" value="HTH_TETR_2"/>
    <property type="match status" value="1"/>
</dbReference>
<dbReference type="InterPro" id="IPR039532">
    <property type="entry name" value="TetR_C_Firmicutes"/>
</dbReference>
<evidence type="ECO:0000256" key="2">
    <source>
        <dbReference type="ARBA" id="ARBA00023125"/>
    </source>
</evidence>
<proteinExistence type="predicted"/>
<dbReference type="GO" id="GO:0003677">
    <property type="term" value="F:DNA binding"/>
    <property type="evidence" value="ECO:0007669"/>
    <property type="project" value="UniProtKB-UniRule"/>
</dbReference>
<dbReference type="InterPro" id="IPR009057">
    <property type="entry name" value="Homeodomain-like_sf"/>
</dbReference>
<dbReference type="RefSeq" id="WP_272447106.1">
    <property type="nucleotide sequence ID" value="NZ_JAMQKC010000018.1"/>
</dbReference>
<keyword evidence="1" id="KW-0678">Repressor</keyword>
<keyword evidence="6" id="KW-1185">Reference proteome</keyword>
<dbReference type="Gene3D" id="1.10.357.10">
    <property type="entry name" value="Tetracycline Repressor, domain 2"/>
    <property type="match status" value="1"/>
</dbReference>
<feature type="domain" description="HTH tetR-type" evidence="4">
    <location>
        <begin position="13"/>
        <end position="73"/>
    </location>
</feature>
<dbReference type="PANTHER" id="PTHR43479:SF23">
    <property type="entry name" value="HTH TETR-TYPE DOMAIN-CONTAINING PROTEIN"/>
    <property type="match status" value="1"/>
</dbReference>
<dbReference type="Pfam" id="PF14278">
    <property type="entry name" value="TetR_C_8"/>
    <property type="match status" value="1"/>
</dbReference>
<evidence type="ECO:0000259" key="4">
    <source>
        <dbReference type="PROSITE" id="PS50977"/>
    </source>
</evidence>
<dbReference type="InterPro" id="IPR001647">
    <property type="entry name" value="HTH_TetR"/>
</dbReference>
<reference evidence="5" key="1">
    <citation type="submission" date="2022-06" db="EMBL/GenBank/DDBJ databases">
        <title>Aquibacillus sp. a new bacterium isolated from soil saline samples.</title>
        <authorList>
            <person name="Galisteo C."/>
            <person name="De La Haba R."/>
            <person name="Sanchez-Porro C."/>
            <person name="Ventosa A."/>
        </authorList>
    </citation>
    <scope>NUCLEOTIDE SEQUENCE</scope>
    <source>
        <strain evidence="5">3ASR75-54</strain>
    </source>
</reference>
<dbReference type="SUPFAM" id="SSF46689">
    <property type="entry name" value="Homeodomain-like"/>
    <property type="match status" value="1"/>
</dbReference>
<accession>A0A9X4AFV3</accession>
<keyword evidence="2 3" id="KW-0238">DNA-binding</keyword>
<dbReference type="AlphaFoldDB" id="A0A9X4AFV3"/>
<evidence type="ECO:0000256" key="3">
    <source>
        <dbReference type="PROSITE-ProRule" id="PRU00335"/>
    </source>
</evidence>
<dbReference type="InterPro" id="IPR050624">
    <property type="entry name" value="HTH-type_Tx_Regulator"/>
</dbReference>
<evidence type="ECO:0000313" key="5">
    <source>
        <dbReference type="EMBL" id="MDC3418044.1"/>
    </source>
</evidence>
<evidence type="ECO:0000256" key="1">
    <source>
        <dbReference type="ARBA" id="ARBA00022491"/>
    </source>
</evidence>
<feature type="DNA-binding region" description="H-T-H motif" evidence="3">
    <location>
        <begin position="36"/>
        <end position="55"/>
    </location>
</feature>
<sequence>MKDQRKQTDLRVVRTRYMLKNALIELLQEVDVKKITVNRLAQRATINRVTFYHHYHDISDMLEKLADEMIDEISEVLGEPAAAPESNHEQNLEMLEKFLCHVAENAKFYQTILGSRGIPIFKDRLVTFLTRWMVMRIDSKGSNSFIQKAEIQKDILLWYDSAAIIGTIEAWLRNGMPYTPAYLAKQFYLIHQRLMEV</sequence>
<evidence type="ECO:0000313" key="6">
    <source>
        <dbReference type="Proteomes" id="UP001145069"/>
    </source>
</evidence>
<dbReference type="PANTHER" id="PTHR43479">
    <property type="entry name" value="ACREF/ENVCD OPERON REPRESSOR-RELATED"/>
    <property type="match status" value="1"/>
</dbReference>
<dbReference type="EMBL" id="JAMQKC010000018">
    <property type="protein sequence ID" value="MDC3418044.1"/>
    <property type="molecule type" value="Genomic_DNA"/>
</dbReference>